<evidence type="ECO:0000256" key="1">
    <source>
        <dbReference type="SAM" id="MobiDB-lite"/>
    </source>
</evidence>
<organism evidence="2 3">
    <name type="scientific">Nonomuraea jabiensis</name>
    <dbReference type="NCBI Taxonomy" id="882448"/>
    <lineage>
        <taxon>Bacteria</taxon>
        <taxon>Bacillati</taxon>
        <taxon>Actinomycetota</taxon>
        <taxon>Actinomycetes</taxon>
        <taxon>Streptosporangiales</taxon>
        <taxon>Streptosporangiaceae</taxon>
        <taxon>Nonomuraea</taxon>
    </lineage>
</organism>
<reference evidence="2 3" key="1">
    <citation type="submission" date="2020-08" db="EMBL/GenBank/DDBJ databases">
        <title>Sequencing the genomes of 1000 actinobacteria strains.</title>
        <authorList>
            <person name="Klenk H.-P."/>
        </authorList>
    </citation>
    <scope>NUCLEOTIDE SEQUENCE [LARGE SCALE GENOMIC DNA]</scope>
    <source>
        <strain evidence="2 3">DSM 45507</strain>
    </source>
</reference>
<evidence type="ECO:0000313" key="2">
    <source>
        <dbReference type="EMBL" id="MBB5778938.1"/>
    </source>
</evidence>
<comment type="caution">
    <text evidence="2">The sequence shown here is derived from an EMBL/GenBank/DDBJ whole genome shotgun (WGS) entry which is preliminary data.</text>
</comment>
<name>A0A7W9G838_9ACTN</name>
<dbReference type="GO" id="GO:0005975">
    <property type="term" value="P:carbohydrate metabolic process"/>
    <property type="evidence" value="ECO:0007669"/>
    <property type="project" value="InterPro"/>
</dbReference>
<dbReference type="AlphaFoldDB" id="A0A7W9G838"/>
<feature type="compositionally biased region" description="Pro residues" evidence="1">
    <location>
        <begin position="10"/>
        <end position="26"/>
    </location>
</feature>
<proteinExistence type="predicted"/>
<dbReference type="EMBL" id="JACHMB010000001">
    <property type="protein sequence ID" value="MBB5778938.1"/>
    <property type="molecule type" value="Genomic_DNA"/>
</dbReference>
<gene>
    <name evidence="2" type="ORF">HD596_005694</name>
</gene>
<dbReference type="InterPro" id="IPR008928">
    <property type="entry name" value="6-hairpin_glycosidase_sf"/>
</dbReference>
<feature type="compositionally biased region" description="Basic and acidic residues" evidence="1">
    <location>
        <begin position="57"/>
        <end position="68"/>
    </location>
</feature>
<evidence type="ECO:0000313" key="3">
    <source>
        <dbReference type="Proteomes" id="UP000579153"/>
    </source>
</evidence>
<feature type="compositionally biased region" description="Basic and acidic residues" evidence="1">
    <location>
        <begin position="87"/>
        <end position="106"/>
    </location>
</feature>
<sequence>MTAPSNGAPAPAPPGRVPAPAPPGRAPAPGVVAAGVVAALTEPGGKVVEVVPGEGGPEVRLRHRDADDPEVRLRHRDADGPEVRLRHRDADDPEVGPRHRDADGPHLRAPLRGLLTASTGRPWRIEHPGSVHLAQRGEALVVTARTGPLGARLELAFTPDGLLTLTATWHNDSGREVTDVAAGLLLPLPTGDANVTMPGVLYNGNPSSDPHRRVPRVEPGGGFVCEQDRLPIPAVNAAWSGRYVSLFAHPERRHDAEGKVTYDSLGVIRQPGLTVAAMTGVLMFDGRPDVCYVSKAEVADDAIGYRTLAPGESITTRHTLDWGPVEPRGHGFRKLVHTRLHQEDDGARPLAREDIVRLKAGAMDARWTGHGYLAYEGTRHGRPRSYLYGWTGQCLKLALCDALLGRPERTRRAADFYVEGSRTRTPGLRHGRYLLDDGRWETFRKGGADFVSSRAHGETVADLAGIALHFREAGLPVPPAWEEAVEEAAAFFWRTRLQEGIVPIGWTPDGRPFSAMVSAAGIACVQAMLGAYRLSGERVWLRRAEEVLGRYYRLHAATFERPFAHATLDASGEDKEAGMYYFLAAFELYRLTGRDLYAQWAEAAADWLLTFVYVWSPEFDAGSTFGRRGFRACGWPSVSVQNHHLDVFFPTSELMEFGLMTGRPRYAARAETILHAMGQGICREPGDWGFQTPGEQGEGFFQTNWQRKGEANTWNPSWVIALPLYHALRMRKVT</sequence>
<feature type="region of interest" description="Disordered" evidence="1">
    <location>
        <begin position="87"/>
        <end position="108"/>
    </location>
</feature>
<dbReference type="Gene3D" id="1.50.10.10">
    <property type="match status" value="1"/>
</dbReference>
<dbReference type="Proteomes" id="UP000579153">
    <property type="component" value="Unassembled WGS sequence"/>
</dbReference>
<dbReference type="RefSeq" id="WP_221519548.1">
    <property type="nucleotide sequence ID" value="NZ_JACHMB010000001.1"/>
</dbReference>
<keyword evidence="3" id="KW-1185">Reference proteome</keyword>
<accession>A0A7W9G838</accession>
<protein>
    <submittedName>
        <fullName evidence="2">Uncharacterized protein</fullName>
    </submittedName>
</protein>
<dbReference type="InterPro" id="IPR012341">
    <property type="entry name" value="6hp_glycosidase-like_sf"/>
</dbReference>
<feature type="region of interest" description="Disordered" evidence="1">
    <location>
        <begin position="1"/>
        <end position="29"/>
    </location>
</feature>
<dbReference type="SUPFAM" id="SSF48208">
    <property type="entry name" value="Six-hairpin glycosidases"/>
    <property type="match status" value="1"/>
</dbReference>
<feature type="region of interest" description="Disordered" evidence="1">
    <location>
        <begin position="48"/>
        <end position="68"/>
    </location>
</feature>